<dbReference type="Pfam" id="PF14833">
    <property type="entry name" value="NAD_binding_11"/>
    <property type="match status" value="1"/>
</dbReference>
<feature type="domain" description="6-phosphogluconate dehydrogenase NADP-binding" evidence="5">
    <location>
        <begin position="11"/>
        <end position="167"/>
    </location>
</feature>
<evidence type="ECO:0000313" key="8">
    <source>
        <dbReference type="Proteomes" id="UP000266313"/>
    </source>
</evidence>
<dbReference type="GO" id="GO:0051287">
    <property type="term" value="F:NAD binding"/>
    <property type="evidence" value="ECO:0007669"/>
    <property type="project" value="InterPro"/>
</dbReference>
<dbReference type="Proteomes" id="UP000266313">
    <property type="component" value="Chromosome"/>
</dbReference>
<dbReference type="PANTHER" id="PTHR43060:SF15">
    <property type="entry name" value="3-HYDROXYISOBUTYRATE DEHYDROGENASE-LIKE 1, MITOCHONDRIAL-RELATED"/>
    <property type="match status" value="1"/>
</dbReference>
<reference evidence="7 8" key="1">
    <citation type="submission" date="2016-12" db="EMBL/GenBank/DDBJ databases">
        <title>Genome sequencing of Methylocaldum marinum.</title>
        <authorList>
            <person name="Takeuchi M."/>
            <person name="Kamagata Y."/>
            <person name="Hiraoka S."/>
            <person name="Oshima K."/>
            <person name="Hattori M."/>
            <person name="Iwasaki W."/>
        </authorList>
    </citation>
    <scope>NUCLEOTIDE SEQUENCE [LARGE SCALE GENOMIC DNA]</scope>
    <source>
        <strain evidence="7 8">S8</strain>
    </source>
</reference>
<dbReference type="PANTHER" id="PTHR43060">
    <property type="entry name" value="3-HYDROXYISOBUTYRATE DEHYDROGENASE-LIKE 1, MITOCHONDRIAL-RELATED"/>
    <property type="match status" value="1"/>
</dbReference>
<evidence type="ECO:0000256" key="2">
    <source>
        <dbReference type="ARBA" id="ARBA00023002"/>
    </source>
</evidence>
<dbReference type="GO" id="GO:0016491">
    <property type="term" value="F:oxidoreductase activity"/>
    <property type="evidence" value="ECO:0007669"/>
    <property type="project" value="UniProtKB-KW"/>
</dbReference>
<dbReference type="SUPFAM" id="SSF48179">
    <property type="entry name" value="6-phosphogluconate dehydrogenase C-terminal domain-like"/>
    <property type="match status" value="1"/>
</dbReference>
<evidence type="ECO:0000256" key="3">
    <source>
        <dbReference type="ARBA" id="ARBA00023027"/>
    </source>
</evidence>
<evidence type="ECO:0000313" key="7">
    <source>
        <dbReference type="EMBL" id="BBA34079.1"/>
    </source>
</evidence>
<evidence type="ECO:0000259" key="5">
    <source>
        <dbReference type="Pfam" id="PF03446"/>
    </source>
</evidence>
<sequence length="294" mass="30821">MNTEGRKDIKAGFIGLGAMGTHMARNVAKGHYLTSVWNRTEAGAITLSQELGVQCAVSPALVASHADVILICVSADADVLEVIHAMLPALRPQSIVVDMSTVSSDTAREAARLVESKGADFLDAPVTGGVEGAKNGTLAIMVGGRLEPLERAMPVLETMGSRIVHMGDVGAGQAAKAVNQIMAAGINEAVTEALAFGSALGLDMRKVIDVVSGGAAGNWFLEKRGPTMTQGLFKPGFKLALHQKDLKICKGMADKLGIELSVTEMAMTDYAKLIAEGHGDEDISALYRLKRPSP</sequence>
<evidence type="ECO:0000256" key="4">
    <source>
        <dbReference type="PIRSR" id="PIRSR000103-1"/>
    </source>
</evidence>
<dbReference type="InterPro" id="IPR015815">
    <property type="entry name" value="HIBADH-related"/>
</dbReference>
<dbReference type="InterPro" id="IPR036291">
    <property type="entry name" value="NAD(P)-bd_dom_sf"/>
</dbReference>
<dbReference type="GO" id="GO:0050661">
    <property type="term" value="F:NADP binding"/>
    <property type="evidence" value="ECO:0007669"/>
    <property type="project" value="InterPro"/>
</dbReference>
<comment type="similarity">
    <text evidence="1">Belongs to the HIBADH-related family.</text>
</comment>
<dbReference type="SUPFAM" id="SSF51735">
    <property type="entry name" value="NAD(P)-binding Rossmann-fold domains"/>
    <property type="match status" value="1"/>
</dbReference>
<dbReference type="PIRSF" id="PIRSF000103">
    <property type="entry name" value="HIBADH"/>
    <property type="match status" value="1"/>
</dbReference>
<dbReference type="KEGG" id="mmai:sS8_2127"/>
<dbReference type="EMBL" id="AP017928">
    <property type="protein sequence ID" value="BBA34079.1"/>
    <property type="molecule type" value="Genomic_DNA"/>
</dbReference>
<organism evidence="7 8">
    <name type="scientific">Methylocaldum marinum</name>
    <dbReference type="NCBI Taxonomy" id="1432792"/>
    <lineage>
        <taxon>Bacteria</taxon>
        <taxon>Pseudomonadati</taxon>
        <taxon>Pseudomonadota</taxon>
        <taxon>Gammaproteobacteria</taxon>
        <taxon>Methylococcales</taxon>
        <taxon>Methylococcaceae</taxon>
        <taxon>Methylocaldum</taxon>
    </lineage>
</organism>
<dbReference type="Gene3D" id="1.10.1040.10">
    <property type="entry name" value="N-(1-d-carboxylethyl)-l-norvaline Dehydrogenase, domain 2"/>
    <property type="match status" value="1"/>
</dbReference>
<protein>
    <submittedName>
        <fullName evidence="7">NAD binding domain of 6-phosphogluconate dehydrogenase family</fullName>
    </submittedName>
</protein>
<keyword evidence="2" id="KW-0560">Oxidoreductase</keyword>
<evidence type="ECO:0000259" key="6">
    <source>
        <dbReference type="Pfam" id="PF14833"/>
    </source>
</evidence>
<evidence type="ECO:0000256" key="1">
    <source>
        <dbReference type="ARBA" id="ARBA00009080"/>
    </source>
</evidence>
<dbReference type="InterPro" id="IPR029154">
    <property type="entry name" value="HIBADH-like_NADP-bd"/>
</dbReference>
<dbReference type="PROSITE" id="PS00895">
    <property type="entry name" value="3_HYDROXYISOBUT_DH"/>
    <property type="match status" value="1"/>
</dbReference>
<keyword evidence="8" id="KW-1185">Reference proteome</keyword>
<keyword evidence="3" id="KW-0520">NAD</keyword>
<accession>A0A250KWD0</accession>
<dbReference type="InterPro" id="IPR008927">
    <property type="entry name" value="6-PGluconate_DH-like_C_sf"/>
</dbReference>
<proteinExistence type="inferred from homology"/>
<feature type="active site" evidence="4">
    <location>
        <position position="176"/>
    </location>
</feature>
<dbReference type="InterPro" id="IPR013328">
    <property type="entry name" value="6PGD_dom2"/>
</dbReference>
<dbReference type="InterPro" id="IPR006115">
    <property type="entry name" value="6PGDH_NADP-bd"/>
</dbReference>
<dbReference type="Gene3D" id="3.40.50.720">
    <property type="entry name" value="NAD(P)-binding Rossmann-like Domain"/>
    <property type="match status" value="1"/>
</dbReference>
<dbReference type="AlphaFoldDB" id="A0A250KWD0"/>
<feature type="domain" description="3-hydroxyisobutyrate dehydrogenase-like NAD-binding" evidence="6">
    <location>
        <begin position="170"/>
        <end position="289"/>
    </location>
</feature>
<dbReference type="InterPro" id="IPR002204">
    <property type="entry name" value="3-OH-isobutyrate_DH-rel_CS"/>
</dbReference>
<dbReference type="Pfam" id="PF03446">
    <property type="entry name" value="NAD_binding_2"/>
    <property type="match status" value="1"/>
</dbReference>
<gene>
    <name evidence="7" type="ORF">sS8_2127</name>
</gene>
<dbReference type="GO" id="GO:0016054">
    <property type="term" value="P:organic acid catabolic process"/>
    <property type="evidence" value="ECO:0007669"/>
    <property type="project" value="UniProtKB-ARBA"/>
</dbReference>
<name>A0A250KWD0_9GAMM</name>